<dbReference type="EMBL" id="JAGKQM010000009">
    <property type="protein sequence ID" value="KAH0910570.1"/>
    <property type="molecule type" value="Genomic_DNA"/>
</dbReference>
<keyword evidence="2" id="KW-1185">Reference proteome</keyword>
<comment type="caution">
    <text evidence="1">The sequence shown here is derived from an EMBL/GenBank/DDBJ whole genome shotgun (WGS) entry which is preliminary data.</text>
</comment>
<organism evidence="1 2">
    <name type="scientific">Brassica napus</name>
    <name type="common">Rape</name>
    <dbReference type="NCBI Taxonomy" id="3708"/>
    <lineage>
        <taxon>Eukaryota</taxon>
        <taxon>Viridiplantae</taxon>
        <taxon>Streptophyta</taxon>
        <taxon>Embryophyta</taxon>
        <taxon>Tracheophyta</taxon>
        <taxon>Spermatophyta</taxon>
        <taxon>Magnoliopsida</taxon>
        <taxon>eudicotyledons</taxon>
        <taxon>Gunneridae</taxon>
        <taxon>Pentapetalae</taxon>
        <taxon>rosids</taxon>
        <taxon>malvids</taxon>
        <taxon>Brassicales</taxon>
        <taxon>Brassicaceae</taxon>
        <taxon>Brassiceae</taxon>
        <taxon>Brassica</taxon>
    </lineage>
</organism>
<name>A0ABQ8C254_BRANA</name>
<sequence length="231" mass="26297">MLLIDEQPTVMQRSVSANHIPRFRNRFNEGAVYTLNCFDMVVTGYPTSLFLGGRQRQESGVLMWIDMLLLVKRYAYSFSVAYLFLFLTTHPTLLDEVLHVSSSLQSALLQGSIFAHRLNIGFDVTRGNNYFKFKDSPVAIPFINNTKFVELTVGPPPIPLELFRFHSYEQLQALENTNTEFLGLFLILYSTSYGKSVSSRKPAMTLLTPQTIQRIMANICIDGYISCLRTN</sequence>
<protein>
    <submittedName>
        <fullName evidence="1">Uncharacterized protein</fullName>
    </submittedName>
</protein>
<evidence type="ECO:0000313" key="2">
    <source>
        <dbReference type="Proteomes" id="UP000824890"/>
    </source>
</evidence>
<reference evidence="1 2" key="1">
    <citation type="submission" date="2021-05" db="EMBL/GenBank/DDBJ databases">
        <title>Genome Assembly of Synthetic Allotetraploid Brassica napus Reveals Homoeologous Exchanges between Subgenomes.</title>
        <authorList>
            <person name="Davis J.T."/>
        </authorList>
    </citation>
    <scope>NUCLEOTIDE SEQUENCE [LARGE SCALE GENOMIC DNA]</scope>
    <source>
        <strain evidence="2">cv. Da-Ae</strain>
        <tissue evidence="1">Seedling</tissue>
    </source>
</reference>
<gene>
    <name evidence="1" type="ORF">HID58_033891</name>
</gene>
<proteinExistence type="predicted"/>
<dbReference type="Proteomes" id="UP000824890">
    <property type="component" value="Unassembled WGS sequence"/>
</dbReference>
<accession>A0ABQ8C254</accession>
<evidence type="ECO:0000313" key="1">
    <source>
        <dbReference type="EMBL" id="KAH0910570.1"/>
    </source>
</evidence>